<name>A0A4Q4YZL8_9ACTN</name>
<feature type="domain" description="Putative zinc-finger" evidence="3">
    <location>
        <begin position="12"/>
        <end position="46"/>
    </location>
</feature>
<evidence type="ECO:0000313" key="5">
    <source>
        <dbReference type="Proteomes" id="UP000295198"/>
    </source>
</evidence>
<accession>A0A4Q4YZL8</accession>
<organism evidence="4 5">
    <name type="scientific">Nocardioides guangzhouensis</name>
    <dbReference type="NCBI Taxonomy" id="2497878"/>
    <lineage>
        <taxon>Bacteria</taxon>
        <taxon>Bacillati</taxon>
        <taxon>Actinomycetota</taxon>
        <taxon>Actinomycetes</taxon>
        <taxon>Propionibacteriales</taxon>
        <taxon>Nocardioidaceae</taxon>
        <taxon>Nocardioides</taxon>
    </lineage>
</organism>
<sequence length="229" mass="24264">MAEIPRSGGPQCREVRELIPELALDVAPGPERAAALAHVAGCAACREQLDEAARTVDELLLLGPEHEPPVGFEQRVLAGIGRPARARRRTALLAAAAVLLVGSAGAGVTRLVDRDEHRLAGEYRQTLQTADGRYLRAAPVTLAGADARAGTVFAYEGNPSWLFVTVDGVPSGTYRVHLLAQDGSVQRLGDCWVRNGSGSWGTAIDRPVSEVERVVLRGADGTTLTARFA</sequence>
<evidence type="ECO:0000259" key="3">
    <source>
        <dbReference type="Pfam" id="PF13490"/>
    </source>
</evidence>
<evidence type="ECO:0000256" key="2">
    <source>
        <dbReference type="ARBA" id="ARBA00023163"/>
    </source>
</evidence>
<dbReference type="RefSeq" id="WP_134721155.1">
    <property type="nucleotide sequence ID" value="NZ_SDKM01000093.1"/>
</dbReference>
<dbReference type="Proteomes" id="UP000295198">
    <property type="component" value="Unassembled WGS sequence"/>
</dbReference>
<dbReference type="AlphaFoldDB" id="A0A4Q4YZL8"/>
<keyword evidence="1" id="KW-0805">Transcription regulation</keyword>
<dbReference type="EMBL" id="SDKM01000093">
    <property type="protein sequence ID" value="RYP80693.1"/>
    <property type="molecule type" value="Genomic_DNA"/>
</dbReference>
<dbReference type="Gene3D" id="1.10.10.1320">
    <property type="entry name" value="Anti-sigma factor, zinc-finger domain"/>
    <property type="match status" value="1"/>
</dbReference>
<keyword evidence="5" id="KW-1185">Reference proteome</keyword>
<dbReference type="Pfam" id="PF13490">
    <property type="entry name" value="zf-HC2"/>
    <property type="match status" value="1"/>
</dbReference>
<protein>
    <submittedName>
        <fullName evidence="4">Zf-HC2 domain-containing protein</fullName>
    </submittedName>
</protein>
<dbReference type="InterPro" id="IPR027383">
    <property type="entry name" value="Znf_put"/>
</dbReference>
<gene>
    <name evidence="4" type="ORF">EKO23_24460</name>
</gene>
<evidence type="ECO:0000313" key="4">
    <source>
        <dbReference type="EMBL" id="RYP80693.1"/>
    </source>
</evidence>
<proteinExistence type="predicted"/>
<dbReference type="OrthoDB" id="3522768at2"/>
<evidence type="ECO:0000256" key="1">
    <source>
        <dbReference type="ARBA" id="ARBA00023015"/>
    </source>
</evidence>
<reference evidence="4 5" key="1">
    <citation type="submission" date="2019-01" db="EMBL/GenBank/DDBJ databases">
        <title>Nocardioides guangzhouensis sp. nov., an actinobacterium isolated from soil.</title>
        <authorList>
            <person name="Fu Y."/>
            <person name="Cai Y."/>
            <person name="Lin Z."/>
            <person name="Chen P."/>
        </authorList>
    </citation>
    <scope>NUCLEOTIDE SEQUENCE [LARGE SCALE GENOMIC DNA]</scope>
    <source>
        <strain evidence="4 5">130</strain>
    </source>
</reference>
<dbReference type="InterPro" id="IPR041916">
    <property type="entry name" value="Anti_sigma_zinc_sf"/>
</dbReference>
<comment type="caution">
    <text evidence="4">The sequence shown here is derived from an EMBL/GenBank/DDBJ whole genome shotgun (WGS) entry which is preliminary data.</text>
</comment>
<keyword evidence="2" id="KW-0804">Transcription</keyword>